<dbReference type="PANTHER" id="PTHR12714:SF24">
    <property type="entry name" value="SLR1182 PROTEIN"/>
    <property type="match status" value="1"/>
</dbReference>
<dbReference type="InterPro" id="IPR007318">
    <property type="entry name" value="Phopholipid_MeTrfase"/>
</dbReference>
<name>A0ABS1EGD3_9BURK</name>
<evidence type="ECO:0000256" key="2">
    <source>
        <dbReference type="ARBA" id="ARBA00022692"/>
    </source>
</evidence>
<feature type="transmembrane region" description="Helical" evidence="5">
    <location>
        <begin position="41"/>
        <end position="60"/>
    </location>
</feature>
<keyword evidence="2 5" id="KW-0812">Transmembrane</keyword>
<comment type="subcellular location">
    <subcellularLocation>
        <location evidence="1">Endomembrane system</location>
        <topology evidence="1">Multi-pass membrane protein</topology>
    </subcellularLocation>
</comment>
<dbReference type="EMBL" id="JAENGP010000014">
    <property type="protein sequence ID" value="MBK1782070.1"/>
    <property type="molecule type" value="Genomic_DNA"/>
</dbReference>
<proteinExistence type="predicted"/>
<evidence type="ECO:0000256" key="5">
    <source>
        <dbReference type="SAM" id="Phobius"/>
    </source>
</evidence>
<evidence type="ECO:0000256" key="1">
    <source>
        <dbReference type="ARBA" id="ARBA00004127"/>
    </source>
</evidence>
<comment type="caution">
    <text evidence="6">The sequence shown here is derived from an EMBL/GenBank/DDBJ whole genome shotgun (WGS) entry which is preliminary data.</text>
</comment>
<reference evidence="6 7" key="1">
    <citation type="submission" date="2020-12" db="EMBL/GenBank/DDBJ databases">
        <authorList>
            <person name="Lu T."/>
            <person name="Wang Q."/>
            <person name="Han X."/>
        </authorList>
    </citation>
    <scope>NUCLEOTIDE SEQUENCE [LARGE SCALE GENOMIC DNA]</scope>
    <source>
        <strain evidence="6 7">WQ 585</strain>
    </source>
</reference>
<dbReference type="Pfam" id="PF04191">
    <property type="entry name" value="PEMT"/>
    <property type="match status" value="1"/>
</dbReference>
<dbReference type="RefSeq" id="WP_200238110.1">
    <property type="nucleotide sequence ID" value="NZ_JAENGP010000014.1"/>
</dbReference>
<dbReference type="PANTHER" id="PTHR12714">
    <property type="entry name" value="PROTEIN-S ISOPRENYLCYSTEINE O-METHYLTRANSFERASE"/>
    <property type="match status" value="1"/>
</dbReference>
<dbReference type="Gene3D" id="1.20.120.1630">
    <property type="match status" value="1"/>
</dbReference>
<accession>A0ABS1EGD3</accession>
<keyword evidence="3 5" id="KW-1133">Transmembrane helix</keyword>
<evidence type="ECO:0000256" key="3">
    <source>
        <dbReference type="ARBA" id="ARBA00022989"/>
    </source>
</evidence>
<evidence type="ECO:0000313" key="6">
    <source>
        <dbReference type="EMBL" id="MBK1782070.1"/>
    </source>
</evidence>
<sequence>MNKLETRIPPPLIVIVIGLLMWQLSPAAMRIEEGALIRQSIAGIVAFIGLTCDFLGAVSFRKVKTTVNPMSPEKSSALVCTGIYKYSRNPMYLGMALLLLAWAIYLASAWSLLGIVAYVLYITRFQIIPEERAMEKLFGQEYRDYKAKVRRWL</sequence>
<keyword evidence="7" id="KW-1185">Reference proteome</keyword>
<gene>
    <name evidence="6" type="ORF">JHL22_12685</name>
</gene>
<evidence type="ECO:0000256" key="4">
    <source>
        <dbReference type="ARBA" id="ARBA00023136"/>
    </source>
</evidence>
<dbReference type="Proteomes" id="UP000635316">
    <property type="component" value="Unassembled WGS sequence"/>
</dbReference>
<organism evidence="6 7">
    <name type="scientific">Advenella mandrilli</name>
    <dbReference type="NCBI Taxonomy" id="2800330"/>
    <lineage>
        <taxon>Bacteria</taxon>
        <taxon>Pseudomonadati</taxon>
        <taxon>Pseudomonadota</taxon>
        <taxon>Betaproteobacteria</taxon>
        <taxon>Burkholderiales</taxon>
        <taxon>Alcaligenaceae</taxon>
    </lineage>
</organism>
<keyword evidence="4 5" id="KW-0472">Membrane</keyword>
<evidence type="ECO:0000313" key="7">
    <source>
        <dbReference type="Proteomes" id="UP000635316"/>
    </source>
</evidence>
<feature type="transmembrane region" description="Helical" evidence="5">
    <location>
        <begin position="92"/>
        <end position="122"/>
    </location>
</feature>
<protein>
    <submittedName>
        <fullName evidence="6">Isoprenylcysteine carboxylmethyltransferase family protein</fullName>
    </submittedName>
</protein>
<feature type="transmembrane region" description="Helical" evidence="5">
    <location>
        <begin position="12"/>
        <end position="29"/>
    </location>
</feature>